<comment type="caution">
    <text evidence="1">The sequence shown here is derived from an EMBL/GenBank/DDBJ whole genome shotgun (WGS) entry which is preliminary data.</text>
</comment>
<name>A0A0F9NHK2_9ZZZZ</name>
<protein>
    <submittedName>
        <fullName evidence="1">Uncharacterized protein</fullName>
    </submittedName>
</protein>
<accession>A0A0F9NHK2</accession>
<gene>
    <name evidence="1" type="ORF">LCGC14_1335980</name>
</gene>
<organism evidence="1">
    <name type="scientific">marine sediment metagenome</name>
    <dbReference type="NCBI Taxonomy" id="412755"/>
    <lineage>
        <taxon>unclassified sequences</taxon>
        <taxon>metagenomes</taxon>
        <taxon>ecological metagenomes</taxon>
    </lineage>
</organism>
<dbReference type="EMBL" id="LAZR01008122">
    <property type="protein sequence ID" value="KKM80822.1"/>
    <property type="molecule type" value="Genomic_DNA"/>
</dbReference>
<dbReference type="AlphaFoldDB" id="A0A0F9NHK2"/>
<sequence>MYKVKNKTNEPRKFREHKVGALHFLRAGEEIIISNAPATNRTDVFEITELNLEEEPEKPKKRKIVERRST</sequence>
<proteinExistence type="predicted"/>
<reference evidence="1" key="1">
    <citation type="journal article" date="2015" name="Nature">
        <title>Complex archaea that bridge the gap between prokaryotes and eukaryotes.</title>
        <authorList>
            <person name="Spang A."/>
            <person name="Saw J.H."/>
            <person name="Jorgensen S.L."/>
            <person name="Zaremba-Niedzwiedzka K."/>
            <person name="Martijn J."/>
            <person name="Lind A.E."/>
            <person name="van Eijk R."/>
            <person name="Schleper C."/>
            <person name="Guy L."/>
            <person name="Ettema T.J."/>
        </authorList>
    </citation>
    <scope>NUCLEOTIDE SEQUENCE</scope>
</reference>
<evidence type="ECO:0000313" key="1">
    <source>
        <dbReference type="EMBL" id="KKM80822.1"/>
    </source>
</evidence>